<dbReference type="Proteomes" id="UP000298125">
    <property type="component" value="Unassembled WGS sequence"/>
</dbReference>
<dbReference type="OrthoDB" id="331327at2"/>
<gene>
    <name evidence="1" type="ORF">EHQ49_07445</name>
</gene>
<protein>
    <submittedName>
        <fullName evidence="1">Uncharacterized protein</fullName>
    </submittedName>
</protein>
<proteinExistence type="predicted"/>
<evidence type="ECO:0000313" key="1">
    <source>
        <dbReference type="EMBL" id="TGL41392.1"/>
    </source>
</evidence>
<keyword evidence="2" id="KW-1185">Reference proteome</keyword>
<accession>A0A4R9JGF5</accession>
<evidence type="ECO:0000313" key="2">
    <source>
        <dbReference type="Proteomes" id="UP000298125"/>
    </source>
</evidence>
<organism evidence="1 2">
    <name type="scientific">Leptospira perdikensis</name>
    <dbReference type="NCBI Taxonomy" id="2484948"/>
    <lineage>
        <taxon>Bacteria</taxon>
        <taxon>Pseudomonadati</taxon>
        <taxon>Spirochaetota</taxon>
        <taxon>Spirochaetia</taxon>
        <taxon>Leptospirales</taxon>
        <taxon>Leptospiraceae</taxon>
        <taxon>Leptospira</taxon>
    </lineage>
</organism>
<name>A0A4R9JGF5_9LEPT</name>
<dbReference type="AlphaFoldDB" id="A0A4R9JGF5"/>
<dbReference type="EMBL" id="RQGA01000007">
    <property type="protein sequence ID" value="TGL41392.1"/>
    <property type="molecule type" value="Genomic_DNA"/>
</dbReference>
<sequence>MNSNSFLSNTVLYDWIPDLEFNSYDLSGLVVPGHELEDECRVVEERLSAFLAIYKKGTLAKPKGLCTTFKYAILESTELALCQKLESQLGGSILVVYAKPLERW</sequence>
<dbReference type="RefSeq" id="WP_135577965.1">
    <property type="nucleotide sequence ID" value="NZ_RQGA01000007.1"/>
</dbReference>
<reference evidence="1" key="1">
    <citation type="journal article" date="2019" name="PLoS Negl. Trop. Dis.">
        <title>Revisiting the worldwide diversity of Leptospira species in the environment.</title>
        <authorList>
            <person name="Vincent A.T."/>
            <person name="Schiettekatte O."/>
            <person name="Bourhy P."/>
            <person name="Veyrier F.J."/>
            <person name="Picardeau M."/>
        </authorList>
    </citation>
    <scope>NUCLEOTIDE SEQUENCE [LARGE SCALE GENOMIC DNA]</scope>
    <source>
        <strain evidence="1">201702692</strain>
    </source>
</reference>
<comment type="caution">
    <text evidence="1">The sequence shown here is derived from an EMBL/GenBank/DDBJ whole genome shotgun (WGS) entry which is preliminary data.</text>
</comment>